<gene>
    <name evidence="4" type="ORF">SAMN02745196_02473</name>
</gene>
<protein>
    <submittedName>
        <fullName evidence="4">Putative mucin or carbohydrate-binding module</fullName>
    </submittedName>
</protein>
<keyword evidence="5" id="KW-1185">Reference proteome</keyword>
<dbReference type="Proteomes" id="UP000184526">
    <property type="component" value="Unassembled WGS sequence"/>
</dbReference>
<feature type="coiled-coil region" evidence="1">
    <location>
        <begin position="886"/>
        <end position="930"/>
    </location>
</feature>
<evidence type="ECO:0000256" key="1">
    <source>
        <dbReference type="SAM" id="Coils"/>
    </source>
</evidence>
<proteinExistence type="predicted"/>
<evidence type="ECO:0000313" key="5">
    <source>
        <dbReference type="Proteomes" id="UP000184526"/>
    </source>
</evidence>
<feature type="domain" description="Transglutaminase-like" evidence="3">
    <location>
        <begin position="449"/>
        <end position="504"/>
    </location>
</feature>
<dbReference type="InterPro" id="IPR004954">
    <property type="entry name" value="Mucin-bd"/>
</dbReference>
<dbReference type="Gene3D" id="3.10.620.30">
    <property type="match status" value="1"/>
</dbReference>
<feature type="signal peptide" evidence="2">
    <location>
        <begin position="1"/>
        <end position="25"/>
    </location>
</feature>
<evidence type="ECO:0000313" key="4">
    <source>
        <dbReference type="EMBL" id="SHI03991.1"/>
    </source>
</evidence>
<reference evidence="4 5" key="1">
    <citation type="submission" date="2016-11" db="EMBL/GenBank/DDBJ databases">
        <authorList>
            <person name="Jaros S."/>
            <person name="Januszkiewicz K."/>
            <person name="Wedrychowicz H."/>
        </authorList>
    </citation>
    <scope>NUCLEOTIDE SEQUENCE [LARGE SCALE GENOMIC DNA]</scope>
    <source>
        <strain evidence="4 5">DSM 3089</strain>
    </source>
</reference>
<keyword evidence="1" id="KW-0175">Coiled coil</keyword>
<dbReference type="EMBL" id="FQXP01000010">
    <property type="protein sequence ID" value="SHI03991.1"/>
    <property type="molecule type" value="Genomic_DNA"/>
</dbReference>
<sequence length="1267" mass="143410">MKRNFVKAVAISLMISGITSSVANASTIIDYSEVNSTGDKSSIEAKTLINSYFAFENIWGGSALKLEFDNSTMKINAVSQSGNFGNSNDNFTVKVIDRNTKEAIINETADSKYVGDFVKKINGKDFKYGDIICLNIASASGLKSPTLFTQDKSVGTNCVDKLQYFEIREYGIVDYIPDTKVSPLKILGAGIVKQTTLTGVTAPKVNIKVVVEGREFKTVSNDNGEFSVDIESNEGFTTYTKIEINTGEIKVDVYPEVLNQKNLKQETNTGYSYILNADLETLTTPFDGNILYGRSLLSEEGKKAWDLAYKSLLKYDNTENKYPRDSAGNVEFYMDYESHGITISEEEAQYIQKYLFRNDPRMFLLKDWGAKPVYKNGVVIGQKFYIGNGSQNGDEYKQWLLQTEEAVSYILSKVTPDMNLYQIIKTVQSEFEHMVSYKNVDLCGDMRGTFITKEAICGGYAKGFEYLLLRLGIENAYVNGHAGGPHAWNNINLYGNWYVADSTWGGKNWYLRGYEDSKNHAPYDTYHVMPKIAADSIPWNLGDRGQSIAELTGVVNYENNNDGKVKITYEDKNNLNKTMHINTSLNGYKPIEMTRDKNGLWNATISYDNSTEDTFDFYFTVDEKFNTLGNVKANNLTVKSFEKGMKNIVLSKLNATVDDLKELINKCNFTKEDYTKTSFENYKRVLDYAVKLSSDENASRVAIALTYKELKESINSLIKTNKIEFKGYNNEVFLKLSFDTENKRFIAESNGKMVHPYQYSRIYVKVQHFDKKGNLKNEYSVRADDTADKMAEALNKGTYVEGDYLKLSHLEQNGRLAINGYVESSPKDLSTGALGVDLSNSFFYLLGENLKYSNEQLDLSADKTELINKINEMKIITHENYTKTSYSNLKAEIKRAEALVNSTNVLEEEIIKAIEDLNLAKESLRELNEIIFKGYNNNEFLKLSFDSENKIFKALSNGEVANRYIGGKYIELIHCDKKGNEKGKYSIRGTETADNLVAALNNLSYGDGDYLKLYHAEKNGRLVVKGYVENVPFDLSNGVRDLDLSTSLFYLNGENFKYSSEQLDLSADKTKLIEKIKEAKKFLKEEYTKTSYDNLQITIKKAEEVVNSKNVLEEEIAKELEIIESSIINLREVNNIEFKGYNNEVFLKLSFDTESKKFIAESNGKMVHPYQYSRVYVKIQHFDKDGNLKNEYSVRADDTADKMAEALNKGTYVEGDYLKLSHLEQNGRLVINGYVENSPKDLSTGALGVDLANSFFYLVGENLKYSN</sequence>
<dbReference type="InterPro" id="IPR038765">
    <property type="entry name" value="Papain-like_cys_pep_sf"/>
</dbReference>
<dbReference type="OrthoDB" id="9788327at2"/>
<dbReference type="RefSeq" id="WP_072832327.1">
    <property type="nucleotide sequence ID" value="NZ_FQXP01000010.1"/>
</dbReference>
<dbReference type="STRING" id="1121306.SAMN02745196_02473"/>
<dbReference type="SUPFAM" id="SSF54001">
    <property type="entry name" value="Cysteine proteinases"/>
    <property type="match status" value="1"/>
</dbReference>
<evidence type="ECO:0000256" key="2">
    <source>
        <dbReference type="SAM" id="SignalP"/>
    </source>
</evidence>
<dbReference type="SMART" id="SM00460">
    <property type="entry name" value="TGc"/>
    <property type="match status" value="1"/>
</dbReference>
<feature type="chain" id="PRO_5013087522" evidence="2">
    <location>
        <begin position="26"/>
        <end position="1267"/>
    </location>
</feature>
<dbReference type="Pfam" id="PF03272">
    <property type="entry name" value="Mucin_bdg"/>
    <property type="match status" value="3"/>
</dbReference>
<dbReference type="InterPro" id="IPR002931">
    <property type="entry name" value="Transglutaminase-like"/>
</dbReference>
<evidence type="ECO:0000259" key="3">
    <source>
        <dbReference type="SMART" id="SM00460"/>
    </source>
</evidence>
<organism evidence="4 5">
    <name type="scientific">Clostridium collagenovorans DSM 3089</name>
    <dbReference type="NCBI Taxonomy" id="1121306"/>
    <lineage>
        <taxon>Bacteria</taxon>
        <taxon>Bacillati</taxon>
        <taxon>Bacillota</taxon>
        <taxon>Clostridia</taxon>
        <taxon>Eubacteriales</taxon>
        <taxon>Clostridiaceae</taxon>
        <taxon>Clostridium</taxon>
    </lineage>
</organism>
<keyword evidence="2" id="KW-0732">Signal</keyword>
<dbReference type="Gene3D" id="1.20.1270.90">
    <property type="entry name" value="AF1782-like"/>
    <property type="match status" value="2"/>
</dbReference>
<name>A0A1M5XVY8_9CLOT</name>
<accession>A0A1M5XVY8</accession>
<dbReference type="AlphaFoldDB" id="A0A1M5XVY8"/>